<organism evidence="3 4">
    <name type="scientific">Trichobilharzia regenti</name>
    <name type="common">Nasal bird schistosome</name>
    <dbReference type="NCBI Taxonomy" id="157069"/>
    <lineage>
        <taxon>Eukaryota</taxon>
        <taxon>Metazoa</taxon>
        <taxon>Spiralia</taxon>
        <taxon>Lophotrochozoa</taxon>
        <taxon>Platyhelminthes</taxon>
        <taxon>Trematoda</taxon>
        <taxon>Digenea</taxon>
        <taxon>Strigeidida</taxon>
        <taxon>Schistosomatoidea</taxon>
        <taxon>Schistosomatidae</taxon>
        <taxon>Trichobilharzia</taxon>
    </lineage>
</organism>
<feature type="coiled-coil region" evidence="1">
    <location>
        <begin position="163"/>
        <end position="200"/>
    </location>
</feature>
<accession>A0AA85KDD5</accession>
<dbReference type="Proteomes" id="UP000050795">
    <property type="component" value="Unassembled WGS sequence"/>
</dbReference>
<feature type="coiled-coil region" evidence="1">
    <location>
        <begin position="615"/>
        <end position="649"/>
    </location>
</feature>
<feature type="coiled-coil region" evidence="1">
    <location>
        <begin position="747"/>
        <end position="806"/>
    </location>
</feature>
<dbReference type="AlphaFoldDB" id="A0AA85KDD5"/>
<keyword evidence="2" id="KW-1133">Transmembrane helix</keyword>
<evidence type="ECO:0000256" key="1">
    <source>
        <dbReference type="SAM" id="Coils"/>
    </source>
</evidence>
<protein>
    <submittedName>
        <fullName evidence="4">GOLGA2L5 domain-containing protein</fullName>
    </submittedName>
</protein>
<keyword evidence="2" id="KW-0812">Transmembrane</keyword>
<feature type="coiled-coil region" evidence="1">
    <location>
        <begin position="1038"/>
        <end position="1100"/>
    </location>
</feature>
<evidence type="ECO:0000256" key="2">
    <source>
        <dbReference type="SAM" id="Phobius"/>
    </source>
</evidence>
<feature type="transmembrane region" description="Helical" evidence="2">
    <location>
        <begin position="1238"/>
        <end position="1258"/>
    </location>
</feature>
<evidence type="ECO:0000313" key="4">
    <source>
        <dbReference type="WBParaSite" id="TREG1_81410.1"/>
    </source>
</evidence>
<reference evidence="4" key="2">
    <citation type="submission" date="2023-11" db="UniProtKB">
        <authorList>
            <consortium name="WormBaseParasite"/>
        </authorList>
    </citation>
    <scope>IDENTIFICATION</scope>
</reference>
<keyword evidence="1" id="KW-0175">Coiled coil</keyword>
<keyword evidence="2" id="KW-0472">Membrane</keyword>
<dbReference type="WBParaSite" id="TREG1_81410.1">
    <property type="protein sequence ID" value="TREG1_81410.1"/>
    <property type="gene ID" value="TREG1_81410"/>
</dbReference>
<keyword evidence="3" id="KW-1185">Reference proteome</keyword>
<sequence>MISPSTVYFGDTFVQNQSDKQRKSKYGELNGLVNYVDKSFGDSTKLFCDAYLQRKPTDHSCVMGSYNQLSDGGSSFVGLTSSLERFDETISHMSKEFSQLGLLLSSLLTPTSDETSTYTMKPDLQTCFDRLAERFQMVSKEIDLMKSQVELERNANILRLRSISSLKSTLEEAESQLEQSQKLEREISSLRESNKLIKKHFYKSKQNNYSSKSTQVNPLDIIYATKSINSSLEQNCHCQHSNLSEGMYAVSSTQQVKQTDSMSSFFNTLNTSVKISDLLKEACISDLHQSPLQEKSLYDISKVKAQMTCHSGNGSFRCIRRSYSLDDNRYEATCGLQPLNNDLMQIYSYLKRYFGSHAVDGRISLTVLEKLFQSFMTSGPSAFNEIFTSDLCESNTNRQINGSSAQKIKQLEIPNNSHSKALSLDELFESKDLRSQLTACLKIISVLYNRLSTDHIQLASLSNQLNQCGDSVSVTLSTASQLVPGPDVLDVCSNLTSTSNQLKHVHSLAFQCEQETSDTVQIIYAFQQRLEESLKTYYDTVSSAKHTSVQTDSSTKNETLKQLASGSLENTGCKNATGKVVNYETLLKYGLVSPRNVLNRTLRHSSCTESDEPVKSELQEALLNALSQLDRLKRYRSTQKTRMDQLQERLDHVGSELDASVDTIRYHQTNFEAHKRRSAMETANLRNQLAKTTALLEQYKLLVSKANLITSTSLSQNMRALMNSSANKEIKNLQTHDELQNMDNLSIDDLKLKLSISQNELNQLRLDIVHQREDADREASRLRGQLAEVTSDARALRIQLNRLLSQNVSSNKANGLESTNSPETVSCSNCQKLQRLNDLLQRKQSKMNPIPDLITDQGNMNIKCNNAVSENCINAQNKNYIRKTLDSFTQTDILSCVYPEDNVLKVDTAINPVDTLTDSLINIPVFKCKSTQTESFLMNGDILPTESNLAGEISLMGEIMRYGGGVSESAVLKAMPNDLHTSTSKYNSLESVVSSPMKKSEALTVANCQALVQSSANDLKHSDLSSLNEPAGEEDCSYSLLLRRLKAAEEEAAMAMDQLKSSNAEFLTLRERLSHAIVERAHLKESIDGLDEQVTLLEESLYERTQELHKCQSLLEKYCPTYQKPTFSDSGKCVPEPKSSVPQTISKQFQESKLTSHYTVDSAIVDLKGLLQSYEPTQSFIRSSFMRSNCANRLVQMNDRILIWLKYLALLSKQVTSRISSGIRYTSFRLQSQPRPKPVLICLIYFVFIHLLLLHCWLF</sequence>
<name>A0AA85KDD5_TRIRE</name>
<reference evidence="3" key="1">
    <citation type="submission" date="2022-06" db="EMBL/GenBank/DDBJ databases">
        <authorList>
            <person name="Berger JAMES D."/>
            <person name="Berger JAMES D."/>
        </authorList>
    </citation>
    <scope>NUCLEOTIDE SEQUENCE [LARGE SCALE GENOMIC DNA]</scope>
</reference>
<proteinExistence type="predicted"/>
<evidence type="ECO:0000313" key="3">
    <source>
        <dbReference type="Proteomes" id="UP000050795"/>
    </source>
</evidence>